<proteinExistence type="predicted"/>
<sequence>MHTPLRRPTLFQLAWPLFLEQLLHMLVGMVGIFMVSHLGDNAVAGLSAANQIVTLCIMVFGFVAIGGSVVLTHHLGAGDRQGTRDVAVAAMAVNTWLGLALGVTVALLADPLLRAMQLSAALRAYAQPFLVIVGASLALEAVNLSVSAVLRAHGHTRVAMWVSLAQNAVNAAGGAVLLFGLLGVPVMGVEGVAYAAVLSRVVALLALFVLLERALGWLPRWHEFFNVPAGILQRILHIGLPAAGEKVSWYLAFVTITALSARLGDATLATQTYAMQLVHIVVLTSVAIGLATEILIGQLVGAGEFDAAYRQVLQSLKLGWLFAGGMALVVALAAPWLLGLFTTDATIIATGAVLMRIGIVLEPGRVANLVAINALRATGDVRYPVIVGVLSMWIVLVGGAWLLGTVLGLGLVGVWLAMLCDEWLRGMLMYRRWQQRGWLQRATAIHRRLRPQPC</sequence>
<evidence type="ECO:0000256" key="4">
    <source>
        <dbReference type="ARBA" id="ARBA00022692"/>
    </source>
</evidence>
<dbReference type="EMBL" id="BMYO01000003">
    <property type="protein sequence ID" value="GHD60538.1"/>
    <property type="molecule type" value="Genomic_DNA"/>
</dbReference>
<keyword evidence="5 7" id="KW-1133">Transmembrane helix</keyword>
<dbReference type="NCBIfam" id="TIGR00797">
    <property type="entry name" value="matE"/>
    <property type="match status" value="1"/>
</dbReference>
<evidence type="ECO:0000256" key="6">
    <source>
        <dbReference type="ARBA" id="ARBA00023136"/>
    </source>
</evidence>
<dbReference type="PANTHER" id="PTHR42925:SF1">
    <property type="entry name" value="VIRULENCE FACTOR MVIN"/>
    <property type="match status" value="1"/>
</dbReference>
<reference evidence="9" key="1">
    <citation type="journal article" date="2019" name="Int. J. Syst. Evol. Microbiol.">
        <title>The Global Catalogue of Microorganisms (GCM) 10K type strain sequencing project: providing services to taxonomists for standard genome sequencing and annotation.</title>
        <authorList>
            <consortium name="The Broad Institute Genomics Platform"/>
            <consortium name="The Broad Institute Genome Sequencing Center for Infectious Disease"/>
            <person name="Wu L."/>
            <person name="Ma J."/>
        </authorList>
    </citation>
    <scope>NUCLEOTIDE SEQUENCE [LARGE SCALE GENOMIC DNA]</scope>
    <source>
        <strain evidence="9">KCTC 23701</strain>
    </source>
</reference>
<evidence type="ECO:0000313" key="9">
    <source>
        <dbReference type="Proteomes" id="UP000604737"/>
    </source>
</evidence>
<keyword evidence="9" id="KW-1185">Reference proteome</keyword>
<gene>
    <name evidence="8" type="ORF">GCM10007350_13730</name>
</gene>
<feature type="transmembrane region" description="Helical" evidence="7">
    <location>
        <begin position="86"/>
        <end position="109"/>
    </location>
</feature>
<evidence type="ECO:0000313" key="8">
    <source>
        <dbReference type="EMBL" id="GHD60538.1"/>
    </source>
</evidence>
<feature type="transmembrane region" description="Helical" evidence="7">
    <location>
        <begin position="192"/>
        <end position="211"/>
    </location>
</feature>
<feature type="transmembrane region" description="Helical" evidence="7">
    <location>
        <begin position="164"/>
        <end position="186"/>
    </location>
</feature>
<feature type="transmembrane region" description="Helical" evidence="7">
    <location>
        <begin position="381"/>
        <end position="401"/>
    </location>
</feature>
<accession>A0ABQ3GYF0</accession>
<protein>
    <submittedName>
        <fullName evidence="8">MATE family efflux transporter</fullName>
    </submittedName>
</protein>
<dbReference type="PIRSF" id="PIRSF006603">
    <property type="entry name" value="DinF"/>
    <property type="match status" value="1"/>
</dbReference>
<keyword evidence="3" id="KW-1003">Cell membrane</keyword>
<dbReference type="Proteomes" id="UP000604737">
    <property type="component" value="Unassembled WGS sequence"/>
</dbReference>
<comment type="caution">
    <text evidence="8">The sequence shown here is derived from an EMBL/GenBank/DDBJ whole genome shotgun (WGS) entry which is preliminary data.</text>
</comment>
<organism evidence="8 9">
    <name type="scientific">Jeongeupia chitinilytica</name>
    <dbReference type="NCBI Taxonomy" id="1041641"/>
    <lineage>
        <taxon>Bacteria</taxon>
        <taxon>Pseudomonadati</taxon>
        <taxon>Pseudomonadota</taxon>
        <taxon>Betaproteobacteria</taxon>
        <taxon>Neisseriales</taxon>
        <taxon>Chitinibacteraceae</taxon>
        <taxon>Jeongeupia</taxon>
    </lineage>
</organism>
<evidence type="ECO:0000256" key="7">
    <source>
        <dbReference type="SAM" id="Phobius"/>
    </source>
</evidence>
<feature type="transmembrane region" description="Helical" evidence="7">
    <location>
        <begin position="51"/>
        <end position="74"/>
    </location>
</feature>
<name>A0ABQ3GYF0_9NEIS</name>
<feature type="transmembrane region" description="Helical" evidence="7">
    <location>
        <begin position="21"/>
        <end position="39"/>
    </location>
</feature>
<dbReference type="InterPro" id="IPR048279">
    <property type="entry name" value="MdtK-like"/>
</dbReference>
<dbReference type="Pfam" id="PF01554">
    <property type="entry name" value="MatE"/>
    <property type="match status" value="2"/>
</dbReference>
<feature type="transmembrane region" description="Helical" evidence="7">
    <location>
        <begin position="276"/>
        <end position="297"/>
    </location>
</feature>
<dbReference type="InterPro" id="IPR002528">
    <property type="entry name" value="MATE_fam"/>
</dbReference>
<evidence type="ECO:0000256" key="2">
    <source>
        <dbReference type="ARBA" id="ARBA00022448"/>
    </source>
</evidence>
<evidence type="ECO:0000256" key="3">
    <source>
        <dbReference type="ARBA" id="ARBA00022475"/>
    </source>
</evidence>
<evidence type="ECO:0000256" key="5">
    <source>
        <dbReference type="ARBA" id="ARBA00022989"/>
    </source>
</evidence>
<keyword evidence="6 7" id="KW-0472">Membrane</keyword>
<keyword evidence="2" id="KW-0813">Transport</keyword>
<dbReference type="PANTHER" id="PTHR42925">
    <property type="entry name" value="MULTIDRUG AND TOXIN EFFLUX PROTEIN MATE FAMILY"/>
    <property type="match status" value="1"/>
</dbReference>
<dbReference type="InterPro" id="IPR047135">
    <property type="entry name" value="YsiQ"/>
</dbReference>
<comment type="subcellular location">
    <subcellularLocation>
        <location evidence="1">Cell inner membrane</location>
        <topology evidence="1">Multi-pass membrane protein</topology>
    </subcellularLocation>
</comment>
<feature type="transmembrane region" description="Helical" evidence="7">
    <location>
        <begin position="129"/>
        <end position="152"/>
    </location>
</feature>
<evidence type="ECO:0000256" key="1">
    <source>
        <dbReference type="ARBA" id="ARBA00004429"/>
    </source>
</evidence>
<dbReference type="RefSeq" id="WP_189459441.1">
    <property type="nucleotide sequence ID" value="NZ_BMYO01000003.1"/>
</dbReference>
<keyword evidence="4 7" id="KW-0812">Transmembrane</keyword>
<dbReference type="CDD" id="cd13134">
    <property type="entry name" value="MATE_like_8"/>
    <property type="match status" value="1"/>
</dbReference>
<feature type="transmembrane region" description="Helical" evidence="7">
    <location>
        <begin position="318"/>
        <end position="339"/>
    </location>
</feature>